<dbReference type="AlphaFoldDB" id="A0A9P0A9W8"/>
<accession>A0A9P0A9W8</accession>
<name>A0A9P0A9W8_BEMTA</name>
<dbReference type="Proteomes" id="UP001152759">
    <property type="component" value="Chromosome 4"/>
</dbReference>
<gene>
    <name evidence="1" type="ORF">BEMITA_LOCUS6897</name>
</gene>
<protein>
    <recommendedName>
        <fullName evidence="3">RRM domain-containing protein</fullName>
    </recommendedName>
</protein>
<dbReference type="InterPro" id="IPR012677">
    <property type="entry name" value="Nucleotide-bd_a/b_plait_sf"/>
</dbReference>
<evidence type="ECO:0000313" key="1">
    <source>
        <dbReference type="EMBL" id="CAH0387942.1"/>
    </source>
</evidence>
<dbReference type="SUPFAM" id="SSF54928">
    <property type="entry name" value="RNA-binding domain, RBD"/>
    <property type="match status" value="1"/>
</dbReference>
<dbReference type="EMBL" id="OU963865">
    <property type="protein sequence ID" value="CAH0387942.1"/>
    <property type="molecule type" value="Genomic_DNA"/>
</dbReference>
<organism evidence="1 2">
    <name type="scientific">Bemisia tabaci</name>
    <name type="common">Sweetpotato whitefly</name>
    <name type="synonym">Aleurodes tabaci</name>
    <dbReference type="NCBI Taxonomy" id="7038"/>
    <lineage>
        <taxon>Eukaryota</taxon>
        <taxon>Metazoa</taxon>
        <taxon>Ecdysozoa</taxon>
        <taxon>Arthropoda</taxon>
        <taxon>Hexapoda</taxon>
        <taxon>Insecta</taxon>
        <taxon>Pterygota</taxon>
        <taxon>Neoptera</taxon>
        <taxon>Paraneoptera</taxon>
        <taxon>Hemiptera</taxon>
        <taxon>Sternorrhyncha</taxon>
        <taxon>Aleyrodoidea</taxon>
        <taxon>Aleyrodidae</taxon>
        <taxon>Aleyrodinae</taxon>
        <taxon>Bemisia</taxon>
    </lineage>
</organism>
<keyword evidence="2" id="KW-1185">Reference proteome</keyword>
<proteinExistence type="predicted"/>
<sequence length="165" mass="17463">MAVSRCSKFRLKNPSPGRGTSCAFVKFSSHLEAQAAINSLHGSQTMPQAAATSSFLSTALRKNNLSARGLPVVLRGLVDLGVFEVRFGNARRVNTEYLGFYLCLECVIKGNKLTNAPVARGTPEVLHSSAASAATANFGPPPPHPRANLVYSVVDALLSPLLPST</sequence>
<evidence type="ECO:0000313" key="2">
    <source>
        <dbReference type="Proteomes" id="UP001152759"/>
    </source>
</evidence>
<dbReference type="InterPro" id="IPR035979">
    <property type="entry name" value="RBD_domain_sf"/>
</dbReference>
<reference evidence="1" key="1">
    <citation type="submission" date="2021-12" db="EMBL/GenBank/DDBJ databases">
        <authorList>
            <person name="King R."/>
        </authorList>
    </citation>
    <scope>NUCLEOTIDE SEQUENCE</scope>
</reference>
<dbReference type="GO" id="GO:0003676">
    <property type="term" value="F:nucleic acid binding"/>
    <property type="evidence" value="ECO:0007669"/>
    <property type="project" value="InterPro"/>
</dbReference>
<evidence type="ECO:0008006" key="3">
    <source>
        <dbReference type="Google" id="ProtNLM"/>
    </source>
</evidence>
<dbReference type="Gene3D" id="3.30.70.330">
    <property type="match status" value="1"/>
</dbReference>